<dbReference type="GO" id="GO:0016020">
    <property type="term" value="C:membrane"/>
    <property type="evidence" value="ECO:0007669"/>
    <property type="project" value="UniProtKB-SubCell"/>
</dbReference>
<comment type="caution">
    <text evidence="6">The sequence shown here is derived from an EMBL/GenBank/DDBJ whole genome shotgun (WGS) entry which is preliminary data.</text>
</comment>
<dbReference type="Pfam" id="PF07681">
    <property type="entry name" value="DoxX"/>
    <property type="match status" value="1"/>
</dbReference>
<keyword evidence="7" id="KW-1185">Reference proteome</keyword>
<evidence type="ECO:0000256" key="1">
    <source>
        <dbReference type="ARBA" id="ARBA00004141"/>
    </source>
</evidence>
<comment type="subcellular location">
    <subcellularLocation>
        <location evidence="1">Membrane</location>
        <topology evidence="1">Multi-pass membrane protein</topology>
    </subcellularLocation>
</comment>
<feature type="transmembrane region" description="Helical" evidence="5">
    <location>
        <begin position="6"/>
        <end position="29"/>
    </location>
</feature>
<sequence>MSPNWIYQLLSMPVIQLLARILLTMTFWLSGIAKLFDFPAAVAEMAANNLPVPALFAALTIAVQLIGSALIIRGGSLVWLGAGALGVFTAMTIPVSHAFWRAEGAEAIAKMHVAVEHMSVIGGLIIVAVLHAIVPRLRSK</sequence>
<evidence type="ECO:0000256" key="2">
    <source>
        <dbReference type="ARBA" id="ARBA00022692"/>
    </source>
</evidence>
<evidence type="ECO:0000256" key="5">
    <source>
        <dbReference type="SAM" id="Phobius"/>
    </source>
</evidence>
<reference evidence="6 7" key="1">
    <citation type="submission" date="2020-08" db="EMBL/GenBank/DDBJ databases">
        <title>Genomic Encyclopedia of Type Strains, Phase IV (KMG-IV): sequencing the most valuable type-strain genomes for metagenomic binning, comparative biology and taxonomic classification.</title>
        <authorList>
            <person name="Goeker M."/>
        </authorList>
    </citation>
    <scope>NUCLEOTIDE SEQUENCE [LARGE SCALE GENOMIC DNA]</scope>
    <source>
        <strain evidence="6 7">DSM 25620</strain>
    </source>
</reference>
<feature type="transmembrane region" description="Helical" evidence="5">
    <location>
        <begin position="78"/>
        <end position="100"/>
    </location>
</feature>
<feature type="transmembrane region" description="Helical" evidence="5">
    <location>
        <begin position="112"/>
        <end position="134"/>
    </location>
</feature>
<evidence type="ECO:0000256" key="4">
    <source>
        <dbReference type="ARBA" id="ARBA00023136"/>
    </source>
</evidence>
<organism evidence="6 7">
    <name type="scientific">Pseudochrobactrum saccharolyticum</name>
    <dbReference type="NCBI Taxonomy" id="354352"/>
    <lineage>
        <taxon>Bacteria</taxon>
        <taxon>Pseudomonadati</taxon>
        <taxon>Pseudomonadota</taxon>
        <taxon>Alphaproteobacteria</taxon>
        <taxon>Hyphomicrobiales</taxon>
        <taxon>Brucellaceae</taxon>
        <taxon>Pseudochrobactrum</taxon>
    </lineage>
</organism>
<proteinExistence type="predicted"/>
<keyword evidence="4 5" id="KW-0472">Membrane</keyword>
<dbReference type="RefSeq" id="WP_151158645.1">
    <property type="nucleotide sequence ID" value="NZ_JACHIL010000001.1"/>
</dbReference>
<evidence type="ECO:0000313" key="6">
    <source>
        <dbReference type="EMBL" id="MBB5090090.1"/>
    </source>
</evidence>
<keyword evidence="2 5" id="KW-0812">Transmembrane</keyword>
<feature type="transmembrane region" description="Helical" evidence="5">
    <location>
        <begin position="50"/>
        <end position="72"/>
    </location>
</feature>
<keyword evidence="3 5" id="KW-1133">Transmembrane helix</keyword>
<dbReference type="InterPro" id="IPR032808">
    <property type="entry name" value="DoxX"/>
</dbReference>
<name>A0A7W8EM42_9HYPH</name>
<dbReference type="Proteomes" id="UP000531231">
    <property type="component" value="Unassembled WGS sequence"/>
</dbReference>
<accession>A0A7W8EM42</accession>
<evidence type="ECO:0000313" key="7">
    <source>
        <dbReference type="Proteomes" id="UP000531231"/>
    </source>
</evidence>
<protein>
    <submittedName>
        <fullName evidence="6">Transmembrane protein</fullName>
    </submittedName>
</protein>
<dbReference type="AlphaFoldDB" id="A0A7W8EM42"/>
<dbReference type="EMBL" id="JACHIL010000001">
    <property type="protein sequence ID" value="MBB5090090.1"/>
    <property type="molecule type" value="Genomic_DNA"/>
</dbReference>
<gene>
    <name evidence="6" type="ORF">HNQ68_000602</name>
</gene>
<evidence type="ECO:0000256" key="3">
    <source>
        <dbReference type="ARBA" id="ARBA00022989"/>
    </source>
</evidence>